<protein>
    <submittedName>
        <fullName evidence="1">Uncharacterized protein</fullName>
    </submittedName>
</protein>
<dbReference type="HOGENOM" id="CLU_2528425_0_0_1"/>
<evidence type="ECO:0000313" key="2">
    <source>
        <dbReference type="Proteomes" id="UP000014071"/>
    </source>
</evidence>
<keyword evidence="2" id="KW-1185">Reference proteome</keyword>
<dbReference type="EMBL" id="DF238815">
    <property type="protein sequence ID" value="GAC98143.1"/>
    <property type="molecule type" value="Genomic_DNA"/>
</dbReference>
<gene>
    <name evidence="1" type="ORF">PHSY_005732</name>
</gene>
<proteinExistence type="predicted"/>
<evidence type="ECO:0000313" key="1">
    <source>
        <dbReference type="EMBL" id="GAC98143.1"/>
    </source>
</evidence>
<organism evidence="1 2">
    <name type="scientific">Pseudozyma hubeiensis (strain SY62)</name>
    <name type="common">Yeast</name>
    <dbReference type="NCBI Taxonomy" id="1305764"/>
    <lineage>
        <taxon>Eukaryota</taxon>
        <taxon>Fungi</taxon>
        <taxon>Dikarya</taxon>
        <taxon>Basidiomycota</taxon>
        <taxon>Ustilaginomycotina</taxon>
        <taxon>Ustilaginomycetes</taxon>
        <taxon>Ustilaginales</taxon>
        <taxon>Ustilaginaceae</taxon>
        <taxon>Pseudozyma</taxon>
    </lineage>
</organism>
<reference evidence="2" key="1">
    <citation type="journal article" date="2013" name="Genome Announc.">
        <title>Draft genome sequence of the basidiomycetous yeast-like fungus Pseudozyma hubeiensis SY62, which produces an abundant amount of the biosurfactant mannosylerythritol lipids.</title>
        <authorList>
            <person name="Konishi M."/>
            <person name="Hatada Y."/>
            <person name="Horiuchi J."/>
        </authorList>
    </citation>
    <scope>NUCLEOTIDE SEQUENCE [LARGE SCALE GENOMIC DNA]</scope>
    <source>
        <strain evidence="2">SY62</strain>
    </source>
</reference>
<dbReference type="AlphaFoldDB" id="R9P9S7"/>
<accession>R9P9S7</accession>
<dbReference type="RefSeq" id="XP_012191730.1">
    <property type="nucleotide sequence ID" value="XM_012336340.1"/>
</dbReference>
<sequence>MMKSRNVWSHHPQPQQGITAEAALLWRALFHAPGKYISDGSNVPFETPESEIEQANLVDTACVAAEAKVERVVVHRTQSDGYGD</sequence>
<dbReference type="Proteomes" id="UP000014071">
    <property type="component" value="Unassembled WGS sequence"/>
</dbReference>
<dbReference type="GeneID" id="24111009"/>
<name>R9P9S7_PSEHS</name>